<organism evidence="2 3">
    <name type="scientific">Cadophora malorum</name>
    <dbReference type="NCBI Taxonomy" id="108018"/>
    <lineage>
        <taxon>Eukaryota</taxon>
        <taxon>Fungi</taxon>
        <taxon>Dikarya</taxon>
        <taxon>Ascomycota</taxon>
        <taxon>Pezizomycotina</taxon>
        <taxon>Leotiomycetes</taxon>
        <taxon>Helotiales</taxon>
        <taxon>Ploettnerulaceae</taxon>
        <taxon>Cadophora</taxon>
    </lineage>
</organism>
<feature type="region of interest" description="Disordered" evidence="1">
    <location>
        <begin position="40"/>
        <end position="68"/>
    </location>
</feature>
<dbReference type="Proteomes" id="UP000664132">
    <property type="component" value="Unassembled WGS sequence"/>
</dbReference>
<feature type="compositionally biased region" description="Acidic residues" evidence="1">
    <location>
        <begin position="52"/>
        <end position="64"/>
    </location>
</feature>
<evidence type="ECO:0000256" key="1">
    <source>
        <dbReference type="SAM" id="MobiDB-lite"/>
    </source>
</evidence>
<sequence length="121" mass="14168">MRVRDCLLRSTPSDEVYVGRKLAVIFPSAEDWAEDMYFTTGKDRNHGSFEKEDSDGSETSEALDDYQTPIVRTPLDDITYLEADNFDVTWKERDEPWYHVRCRRNSGRVHDFRHTGTLFPS</sequence>
<dbReference type="AlphaFoldDB" id="A0A8H7THT7"/>
<accession>A0A8H7THT7</accession>
<proteinExistence type="predicted"/>
<evidence type="ECO:0000313" key="2">
    <source>
        <dbReference type="EMBL" id="KAG4419964.1"/>
    </source>
</evidence>
<comment type="caution">
    <text evidence="2">The sequence shown here is derived from an EMBL/GenBank/DDBJ whole genome shotgun (WGS) entry which is preliminary data.</text>
</comment>
<keyword evidence="3" id="KW-1185">Reference proteome</keyword>
<name>A0A8H7THT7_9HELO</name>
<reference evidence="2" key="1">
    <citation type="submission" date="2021-02" db="EMBL/GenBank/DDBJ databases">
        <title>Genome sequence Cadophora malorum strain M34.</title>
        <authorList>
            <person name="Stefanovic E."/>
            <person name="Vu D."/>
            <person name="Scully C."/>
            <person name="Dijksterhuis J."/>
            <person name="Roader J."/>
            <person name="Houbraken J."/>
        </authorList>
    </citation>
    <scope>NUCLEOTIDE SEQUENCE</scope>
    <source>
        <strain evidence="2">M34</strain>
    </source>
</reference>
<dbReference type="OrthoDB" id="3560270at2759"/>
<feature type="compositionally biased region" description="Basic and acidic residues" evidence="1">
    <location>
        <begin position="41"/>
        <end position="51"/>
    </location>
</feature>
<protein>
    <submittedName>
        <fullName evidence="2">Uncharacterized protein</fullName>
    </submittedName>
</protein>
<gene>
    <name evidence="2" type="ORF">IFR04_006904</name>
</gene>
<evidence type="ECO:0000313" key="3">
    <source>
        <dbReference type="Proteomes" id="UP000664132"/>
    </source>
</evidence>
<dbReference type="EMBL" id="JAFJYH010000094">
    <property type="protein sequence ID" value="KAG4419964.1"/>
    <property type="molecule type" value="Genomic_DNA"/>
</dbReference>